<accession>A0A101J8W2</accession>
<proteinExistence type="predicted"/>
<gene>
    <name evidence="1" type="ORF">ADL15_48360</name>
</gene>
<reference evidence="1 2" key="1">
    <citation type="submission" date="2015-10" db="EMBL/GenBank/DDBJ databases">
        <authorList>
            <person name="Gilbert D.G."/>
        </authorList>
    </citation>
    <scope>NUCLEOTIDE SEQUENCE [LARGE SCALE GENOMIC DNA]</scope>
    <source>
        <strain evidence="1 2">NRRL B-16712</strain>
    </source>
</reference>
<name>A0A101J8W2_9ACTN</name>
<dbReference type="AlphaFoldDB" id="A0A101J8W2"/>
<dbReference type="Proteomes" id="UP000053244">
    <property type="component" value="Unassembled WGS sequence"/>
</dbReference>
<organism evidence="1 2">
    <name type="scientific">Actinoplanes awajinensis subsp. mycoplanecinus</name>
    <dbReference type="NCBI Taxonomy" id="135947"/>
    <lineage>
        <taxon>Bacteria</taxon>
        <taxon>Bacillati</taxon>
        <taxon>Actinomycetota</taxon>
        <taxon>Actinomycetes</taxon>
        <taxon>Micromonosporales</taxon>
        <taxon>Micromonosporaceae</taxon>
        <taxon>Actinoplanes</taxon>
    </lineage>
</organism>
<keyword evidence="2" id="KW-1185">Reference proteome</keyword>
<comment type="caution">
    <text evidence="1">The sequence shown here is derived from an EMBL/GenBank/DDBJ whole genome shotgun (WGS) entry which is preliminary data.</text>
</comment>
<dbReference type="RefSeq" id="WP_067707426.1">
    <property type="nucleotide sequence ID" value="NZ_LLZH01000342.1"/>
</dbReference>
<sequence>MSQDVSLQVLLAGVWTDVPLYTATPASFSWGNEAYGTSWPYPSEITCEIDNDSLDWDPARPESPIYGVAGRATPARLRIDGTTYVYGEANSWVPDRTPEHQPGQHRGRSWVSFTANGQLDRISGWTDPVRSPMFRTISARATSLGHWPLEDPRYARTLTNTLAAGKAGTVKGAPSLEESERPFGAASTVRLSADTQLAGTFKSASSTAGWQISFSFLADALPGSGVYGRILRWTTSNGYTWLAEFTDTAWRWSCADVNGVSLQSSNITFTAAPPTSWVTMRFKVSQSGGNVVVEPAWYQQGATAPLGTTDGFVGTVGALRGWWHDGNATADGSWLSHVFAVTGVADDLQSADALMVFNGYTGERALDRYTRNLADIGLSGGAFYTGGVAPSTMKMGPQPIDTVANILKDIVQTDGGRINDEPTVAGMRFFTRRGSYSRTPDATFDYAAGQIAIPFRRLTDTSNVVNTITIKNGDQGEYTASLTSGLNSTQPPPAGISEKRGSLDVNLYAASDVTERANWELARLTTEGPRYGEFTVDLLANPGLIATVAALRPGHHVVITGYPPDDIHLLVTGMKGVTGAIERRVTIQVEPYEAYRVGIWDATDWRWDTATTTLASAATSTATSLALTTSNLADVLTTAPASLPLDLMIGGERVTATAITAPVPSGGTYLQTITAIRSVNGVIKAQSAGTQVTVNDYKRWGL</sequence>
<dbReference type="EMBL" id="LLZH01000342">
    <property type="protein sequence ID" value="KUL22358.1"/>
    <property type="molecule type" value="Genomic_DNA"/>
</dbReference>
<protein>
    <submittedName>
        <fullName evidence="1">Uncharacterized protein</fullName>
    </submittedName>
</protein>
<evidence type="ECO:0000313" key="2">
    <source>
        <dbReference type="Proteomes" id="UP000053244"/>
    </source>
</evidence>
<dbReference type="OrthoDB" id="3304698at2"/>
<evidence type="ECO:0000313" key="1">
    <source>
        <dbReference type="EMBL" id="KUL22358.1"/>
    </source>
</evidence>